<organism evidence="3 4">
    <name type="scientific">Mycobacterium montefiorense</name>
    <dbReference type="NCBI Taxonomy" id="154654"/>
    <lineage>
        <taxon>Bacteria</taxon>
        <taxon>Bacillati</taxon>
        <taxon>Actinomycetota</taxon>
        <taxon>Actinomycetes</taxon>
        <taxon>Mycobacteriales</taxon>
        <taxon>Mycobacteriaceae</taxon>
        <taxon>Mycobacterium</taxon>
        <taxon>Mycobacterium simiae complex</taxon>
    </lineage>
</organism>
<dbReference type="AlphaFoldDB" id="A0AA37PU05"/>
<gene>
    <name evidence="3" type="ORF">NJB18185_52630</name>
</gene>
<evidence type="ECO:0000259" key="2">
    <source>
        <dbReference type="Pfam" id="PF00823"/>
    </source>
</evidence>
<proteinExistence type="inferred from homology"/>
<feature type="domain" description="PPE" evidence="2">
    <location>
        <begin position="15"/>
        <end position="103"/>
    </location>
</feature>
<evidence type="ECO:0000313" key="4">
    <source>
        <dbReference type="Proteomes" id="UP001139505"/>
    </source>
</evidence>
<reference evidence="3" key="1">
    <citation type="journal article" date="2022" name="Microbiol. Resour. Announc.">
        <title>Draft Genome Sequences of Eight Mycobacterium montefiorense Strains Isolated from Salamanders in Captivity.</title>
        <authorList>
            <person name="Komine T."/>
            <person name="Ihara H."/>
            <person name="Fukano H."/>
            <person name="Hoshino Y."/>
            <person name="Kurata O."/>
            <person name="Wada S."/>
        </authorList>
    </citation>
    <scope>NUCLEOTIDE SEQUENCE</scope>
    <source>
        <strain evidence="3">NJB18185</strain>
    </source>
</reference>
<reference evidence="3" key="2">
    <citation type="submission" date="2022-04" db="EMBL/GenBank/DDBJ databases">
        <authorList>
            <person name="Komine T."/>
            <person name="Fukano H."/>
            <person name="Wada S."/>
        </authorList>
    </citation>
    <scope>NUCLEOTIDE SEQUENCE</scope>
    <source>
        <strain evidence="3">NJB18185</strain>
    </source>
</reference>
<comment type="similarity">
    <text evidence="1">Belongs to the mycobacterial PPE family.</text>
</comment>
<protein>
    <recommendedName>
        <fullName evidence="2">PPE domain-containing protein</fullName>
    </recommendedName>
</protein>
<evidence type="ECO:0000313" key="3">
    <source>
        <dbReference type="EMBL" id="GKU75492.1"/>
    </source>
</evidence>
<dbReference type="Proteomes" id="UP001139505">
    <property type="component" value="Unassembled WGS sequence"/>
</dbReference>
<dbReference type="InterPro" id="IPR038332">
    <property type="entry name" value="PPE_sf"/>
</dbReference>
<comment type="caution">
    <text evidence="3">The sequence shown here is derived from an EMBL/GenBank/DDBJ whole genome shotgun (WGS) entry which is preliminary data.</text>
</comment>
<sequence length="120" mass="12291">MAESEKREEDQVSLNYGLLPPEIDSGLMYSGAHSGPMLAAAAAWHELEYTASSFRATVTSLTAGPLKGPGGDNDGDRSRSVRAVVNCDSENAAAVALQTALSASIPRGGSFPSLSSCSSG</sequence>
<dbReference type="SUPFAM" id="SSF140459">
    <property type="entry name" value="PE/PPE dimer-like"/>
    <property type="match status" value="1"/>
</dbReference>
<evidence type="ECO:0000256" key="1">
    <source>
        <dbReference type="ARBA" id="ARBA00010652"/>
    </source>
</evidence>
<dbReference type="InterPro" id="IPR000030">
    <property type="entry name" value="PPE_dom"/>
</dbReference>
<name>A0AA37PU05_9MYCO</name>
<dbReference type="Pfam" id="PF00823">
    <property type="entry name" value="PPE"/>
    <property type="match status" value="1"/>
</dbReference>
<dbReference type="EMBL" id="BQYH01000077">
    <property type="protein sequence ID" value="GKU75492.1"/>
    <property type="molecule type" value="Genomic_DNA"/>
</dbReference>
<dbReference type="Gene3D" id="1.20.1260.20">
    <property type="entry name" value="PPE superfamily"/>
    <property type="match status" value="1"/>
</dbReference>
<accession>A0AA37PU05</accession>